<dbReference type="Proteomes" id="UP001501358">
    <property type="component" value="Unassembled WGS sequence"/>
</dbReference>
<name>A0ABN3LMW0_9ACTN</name>
<proteinExistence type="predicted"/>
<reference evidence="1 2" key="1">
    <citation type="journal article" date="2019" name="Int. J. Syst. Evol. Microbiol.">
        <title>The Global Catalogue of Microorganisms (GCM) 10K type strain sequencing project: providing services to taxonomists for standard genome sequencing and annotation.</title>
        <authorList>
            <consortium name="The Broad Institute Genomics Platform"/>
            <consortium name="The Broad Institute Genome Sequencing Center for Infectious Disease"/>
            <person name="Wu L."/>
            <person name="Ma J."/>
        </authorList>
    </citation>
    <scope>NUCLEOTIDE SEQUENCE [LARGE SCALE GENOMIC DNA]</scope>
    <source>
        <strain evidence="1 2">JCM 6307</strain>
    </source>
</reference>
<keyword evidence="2" id="KW-1185">Reference proteome</keyword>
<comment type="caution">
    <text evidence="1">The sequence shown here is derived from an EMBL/GenBank/DDBJ whole genome shotgun (WGS) entry which is preliminary data.</text>
</comment>
<gene>
    <name evidence="1" type="ORF">GCM10010406_21450</name>
</gene>
<dbReference type="RefSeq" id="WP_344382949.1">
    <property type="nucleotide sequence ID" value="NZ_BAAATA010000009.1"/>
</dbReference>
<evidence type="ECO:0000313" key="1">
    <source>
        <dbReference type="EMBL" id="GAA2484909.1"/>
    </source>
</evidence>
<organism evidence="1 2">
    <name type="scientific">Streptomyces thermolineatus</name>
    <dbReference type="NCBI Taxonomy" id="44033"/>
    <lineage>
        <taxon>Bacteria</taxon>
        <taxon>Bacillati</taxon>
        <taxon>Actinomycetota</taxon>
        <taxon>Actinomycetes</taxon>
        <taxon>Kitasatosporales</taxon>
        <taxon>Streptomycetaceae</taxon>
        <taxon>Streptomyces</taxon>
    </lineage>
</organism>
<sequence length="158" mass="16730">MTHTEPHRQPATTQIPITTGPYGQPYLPARHVVNLIAAVAVACRALDPDHLRRDSRALAAVLELEADAIDCRAAAATTAPSAAPAATHGIPVVTGPDGQPHVPAADLAPYLRFLAGMCRRATCQVQPIRPGVLAEVLDQRADELDCQAIAHTTQEVDQ</sequence>
<dbReference type="EMBL" id="BAAATA010000009">
    <property type="protein sequence ID" value="GAA2484909.1"/>
    <property type="molecule type" value="Genomic_DNA"/>
</dbReference>
<accession>A0ABN3LMW0</accession>
<evidence type="ECO:0000313" key="2">
    <source>
        <dbReference type="Proteomes" id="UP001501358"/>
    </source>
</evidence>
<protein>
    <submittedName>
        <fullName evidence="1">Uncharacterized protein</fullName>
    </submittedName>
</protein>